<sequence length="886" mass="99143">MNGLDFFFSPSATVDSSTGNNGEGDDDWGDFVDSSPNPIVFSADRNGADSTPNRIDSEKKSQAQWVTPRGPVPLSVFGEEEEDDESGAPVSSFKFSFDSFSGKHNDSTESVKKAVSTNPTVEISGLIADLYRENGRNEQNSPESLSSRTIENSDSRLENLSWNPLNLDTERSEKTSNGVNSNIIGVTLDSNDSDLSFVDRNDDDGWEFKTAESKEDEALCFVLIRFWINLFKQDEQENVKSGSVLSSSFWSSPTNATDPNFDNSKIDVVKSGFDLENGDDDDTWGNGGWEFTVAESIEPKNDSTNKESNGWEFRFDFEPASKFETTTSFQSNVEKATQKRENSSISSSRDANVNSGGDSWAFNQPSLETAKEEIEEKEVQINKPKGVLPLSFFEDEKLENTLFHEDNFVSVSEFSARKAPNPNVSINDLLSSLYSQVEEKNAVNLSQKSANGEDDSWEFQGPTKTIAEGGDDFDSTWEFQGPSLALNNSDVTEGVDEFDDDSWEYQGPTQPVRDSTSRKGESKHGSVENEVENRFSVPNGFRELHEKPVISIEPSDFQDLFQKLKTELYYIALNHLESLKEARDLAADSNEVAEVKKCDGEIRDLQNFLNNDVLIREVNVESLQHRPFGITELYKALQEPKFRALDSEDLLSERLLLVKFRSTFVAEKDSKSTIELLKHATSTLKILNLGSSEQQSKYTSSWFVIASTCAQELRHAASIWKEVIENDVQEEILSKPQGKSYVLSVGEIYRIMKIMRASTRLYKLWILLAKASSNVLAVLDECAELWLSSGLDEALRNNINCDHSADQFLESIECIDEIDAFKLHTCITSTTSPTCYISGLNTEIVPGIKMVKWNEEHYLVPLANLWANLISRDPPDLPGHRFPAVS</sequence>
<dbReference type="PANTHER" id="PTHR35701">
    <property type="entry name" value="OS11G0148400 PROTEIN"/>
    <property type="match status" value="1"/>
</dbReference>
<dbReference type="Pfam" id="PF25999">
    <property type="entry name" value="SYNRG_C"/>
    <property type="match status" value="1"/>
</dbReference>
<feature type="region of interest" description="Disordered" evidence="1">
    <location>
        <begin position="134"/>
        <end position="153"/>
    </location>
</feature>
<dbReference type="PANTHER" id="PTHR35701:SF1">
    <property type="entry name" value="OS11G0148400 PROTEIN"/>
    <property type="match status" value="1"/>
</dbReference>
<name>A0AAU9RQP0_THLAR</name>
<feature type="region of interest" description="Disordered" evidence="1">
    <location>
        <begin position="444"/>
        <end position="532"/>
    </location>
</feature>
<dbReference type="InterPro" id="IPR059024">
    <property type="entry name" value="SYNRG_C"/>
</dbReference>
<organism evidence="3 4">
    <name type="scientific">Thlaspi arvense</name>
    <name type="common">Field penny-cress</name>
    <dbReference type="NCBI Taxonomy" id="13288"/>
    <lineage>
        <taxon>Eukaryota</taxon>
        <taxon>Viridiplantae</taxon>
        <taxon>Streptophyta</taxon>
        <taxon>Embryophyta</taxon>
        <taxon>Tracheophyta</taxon>
        <taxon>Spermatophyta</taxon>
        <taxon>Magnoliopsida</taxon>
        <taxon>eudicotyledons</taxon>
        <taxon>Gunneridae</taxon>
        <taxon>Pentapetalae</taxon>
        <taxon>rosids</taxon>
        <taxon>malvids</taxon>
        <taxon>Brassicales</taxon>
        <taxon>Brassicaceae</taxon>
        <taxon>Thlaspideae</taxon>
        <taxon>Thlaspi</taxon>
    </lineage>
</organism>
<evidence type="ECO:0000259" key="2">
    <source>
        <dbReference type="Pfam" id="PF25999"/>
    </source>
</evidence>
<dbReference type="AlphaFoldDB" id="A0AAU9RQP0"/>
<feature type="region of interest" description="Disordered" evidence="1">
    <location>
        <begin position="1"/>
        <end position="90"/>
    </location>
</feature>
<accession>A0AAU9RQP0</accession>
<evidence type="ECO:0000256" key="1">
    <source>
        <dbReference type="SAM" id="MobiDB-lite"/>
    </source>
</evidence>
<feature type="compositionally biased region" description="Polar residues" evidence="1">
    <location>
        <begin position="137"/>
        <end position="150"/>
    </location>
</feature>
<dbReference type="EMBL" id="OU466858">
    <property type="protein sequence ID" value="CAH2047097.1"/>
    <property type="molecule type" value="Genomic_DNA"/>
</dbReference>
<feature type="compositionally biased region" description="Basic and acidic residues" evidence="1">
    <location>
        <begin position="515"/>
        <end position="532"/>
    </location>
</feature>
<feature type="domain" description="Synergin gamma C-terminal" evidence="2">
    <location>
        <begin position="691"/>
        <end position="877"/>
    </location>
</feature>
<keyword evidence="4" id="KW-1185">Reference proteome</keyword>
<feature type="region of interest" description="Disordered" evidence="1">
    <location>
        <begin position="332"/>
        <end position="363"/>
    </location>
</feature>
<proteinExistence type="predicted"/>
<dbReference type="Proteomes" id="UP000836841">
    <property type="component" value="Chromosome 2"/>
</dbReference>
<feature type="compositionally biased region" description="Acidic residues" evidence="1">
    <location>
        <begin position="493"/>
        <end position="503"/>
    </location>
</feature>
<evidence type="ECO:0000313" key="4">
    <source>
        <dbReference type="Proteomes" id="UP000836841"/>
    </source>
</evidence>
<gene>
    <name evidence="3" type="ORF">TAV2_LOCUS5792</name>
</gene>
<evidence type="ECO:0000313" key="3">
    <source>
        <dbReference type="EMBL" id="CAH2047097.1"/>
    </source>
</evidence>
<protein>
    <recommendedName>
        <fullName evidence="2">Synergin gamma C-terminal domain-containing protein</fullName>
    </recommendedName>
</protein>
<feature type="compositionally biased region" description="Polar residues" evidence="1">
    <location>
        <begin position="343"/>
        <end position="363"/>
    </location>
</feature>
<reference evidence="3 4" key="1">
    <citation type="submission" date="2022-03" db="EMBL/GenBank/DDBJ databases">
        <authorList>
            <person name="Nunn A."/>
            <person name="Chopra R."/>
            <person name="Nunn A."/>
            <person name="Contreras Garrido A."/>
        </authorList>
    </citation>
    <scope>NUCLEOTIDE SEQUENCE [LARGE SCALE GENOMIC DNA]</scope>
</reference>